<feature type="compositionally biased region" description="Low complexity" evidence="1">
    <location>
        <begin position="461"/>
        <end position="477"/>
    </location>
</feature>
<keyword evidence="2" id="KW-0812">Transmembrane</keyword>
<feature type="transmembrane region" description="Helical" evidence="2">
    <location>
        <begin position="259"/>
        <end position="279"/>
    </location>
</feature>
<feature type="transmembrane region" description="Helical" evidence="2">
    <location>
        <begin position="286"/>
        <end position="304"/>
    </location>
</feature>
<feature type="transmembrane region" description="Helical" evidence="2">
    <location>
        <begin position="108"/>
        <end position="126"/>
    </location>
</feature>
<evidence type="ECO:0008006" key="5">
    <source>
        <dbReference type="Google" id="ProtNLM"/>
    </source>
</evidence>
<reference evidence="4" key="1">
    <citation type="journal article" date="2019" name="Int. J. Syst. Evol. Microbiol.">
        <title>The Global Catalogue of Microorganisms (GCM) 10K type strain sequencing project: providing services to taxonomists for standard genome sequencing and annotation.</title>
        <authorList>
            <consortium name="The Broad Institute Genomics Platform"/>
            <consortium name="The Broad Institute Genome Sequencing Center for Infectious Disease"/>
            <person name="Wu L."/>
            <person name="Ma J."/>
        </authorList>
    </citation>
    <scope>NUCLEOTIDE SEQUENCE [LARGE SCALE GENOMIC DNA]</scope>
    <source>
        <strain evidence="4">JCM 16908</strain>
    </source>
</reference>
<keyword evidence="2" id="KW-0472">Membrane</keyword>
<dbReference type="RefSeq" id="WP_344952777.1">
    <property type="nucleotide sequence ID" value="NZ_BAAAZR010000059.1"/>
</dbReference>
<accession>A0ABP7JFI8</accession>
<evidence type="ECO:0000313" key="4">
    <source>
        <dbReference type="Proteomes" id="UP001500888"/>
    </source>
</evidence>
<gene>
    <name evidence="3" type="ORF">GCM10022226_78510</name>
</gene>
<comment type="caution">
    <text evidence="3">The sequence shown here is derived from an EMBL/GenBank/DDBJ whole genome shotgun (WGS) entry which is preliminary data.</text>
</comment>
<keyword evidence="4" id="KW-1185">Reference proteome</keyword>
<evidence type="ECO:0000256" key="2">
    <source>
        <dbReference type="SAM" id="Phobius"/>
    </source>
</evidence>
<feature type="transmembrane region" description="Helical" evidence="2">
    <location>
        <begin position="202"/>
        <end position="224"/>
    </location>
</feature>
<feature type="compositionally biased region" description="Low complexity" evidence="1">
    <location>
        <begin position="403"/>
        <end position="444"/>
    </location>
</feature>
<keyword evidence="2" id="KW-1133">Transmembrane helix</keyword>
<evidence type="ECO:0000256" key="1">
    <source>
        <dbReference type="SAM" id="MobiDB-lite"/>
    </source>
</evidence>
<feature type="transmembrane region" description="Helical" evidence="2">
    <location>
        <begin position="147"/>
        <end position="165"/>
    </location>
</feature>
<evidence type="ECO:0000313" key="3">
    <source>
        <dbReference type="EMBL" id="GAA3843818.1"/>
    </source>
</evidence>
<proteinExistence type="predicted"/>
<dbReference type="EMBL" id="BAAAZR010000059">
    <property type="protein sequence ID" value="GAA3843818.1"/>
    <property type="molecule type" value="Genomic_DNA"/>
</dbReference>
<name>A0ABP7JFI8_9ACTN</name>
<feature type="compositionally biased region" description="Low complexity" evidence="1">
    <location>
        <begin position="370"/>
        <end position="391"/>
    </location>
</feature>
<feature type="region of interest" description="Disordered" evidence="1">
    <location>
        <begin position="461"/>
        <end position="502"/>
    </location>
</feature>
<feature type="transmembrane region" description="Helical" evidence="2">
    <location>
        <begin position="231"/>
        <end position="253"/>
    </location>
</feature>
<sequence>MIPASAAAATLQMPALVPASPWRSTGGGTLGRAPDPCELDPLLNAACAAGKAIDVTVGDLPTRTVDATVIIPLSKLAMAAVQTLLKLFLQIWLDFSSFDIHRQGALKLYGITLSVGWLIAVMLLIWQSIRTMITGKPTPILEAMRGLFIMSLTSMLGLTLVGVLLQGSDALSRWIMGDLAANGVLNEQILKMLDPTGTVGSYLSLMISFLLVVVLLIQLLVLFLRNATLPILAILLPVAAAGQIGGGATRQWLPKTITAVMAVICYKPMVSLIIVAAIAQLRDSTAASGAVFGLLMFLLSVIAMPALMKVFAPLGTATAGGAGGGAAYLASAAMHLAGRFGGSPGPGVPSTAAPTPVAEHARRMEQLAATGASGALASSAPPGAGPAVAAATEVNPSSPGSLPVTAAGGEPGAAAPAATASSPAAPVPSTAASAPAAGGAGTAAAGVATGGAALGVAAATSAASTTAAASGTQTPPATTSPPAGPGKPMEQGPGGLSVYDRN</sequence>
<protein>
    <recommendedName>
        <fullName evidence="5">Type IV secretion system protein</fullName>
    </recommendedName>
</protein>
<feature type="region of interest" description="Disordered" evidence="1">
    <location>
        <begin position="370"/>
        <end position="444"/>
    </location>
</feature>
<organism evidence="3 4">
    <name type="scientific">Sphaerisporangium flaviroseum</name>
    <dbReference type="NCBI Taxonomy" id="509199"/>
    <lineage>
        <taxon>Bacteria</taxon>
        <taxon>Bacillati</taxon>
        <taxon>Actinomycetota</taxon>
        <taxon>Actinomycetes</taxon>
        <taxon>Streptosporangiales</taxon>
        <taxon>Streptosporangiaceae</taxon>
        <taxon>Sphaerisporangium</taxon>
    </lineage>
</organism>
<dbReference type="Proteomes" id="UP001500888">
    <property type="component" value="Unassembled WGS sequence"/>
</dbReference>